<name>A0A3Q3VPW7_MOLML</name>
<evidence type="ECO:0000256" key="2">
    <source>
        <dbReference type="ARBA" id="ARBA00022840"/>
    </source>
</evidence>
<dbReference type="InterPro" id="IPR001245">
    <property type="entry name" value="Ser-Thr/Tyr_kinase_cat_dom"/>
</dbReference>
<dbReference type="PROSITE" id="PS50011">
    <property type="entry name" value="PROTEIN_KINASE_DOM"/>
    <property type="match status" value="1"/>
</dbReference>
<keyword evidence="3" id="KW-0812">Transmembrane</keyword>
<protein>
    <recommendedName>
        <fullName evidence="4">Protein kinase domain-containing protein</fullName>
    </recommendedName>
</protein>
<dbReference type="PANTHER" id="PTHR24416:SF631">
    <property type="entry name" value="SERINE_THREONINE_TYROSINE KINASE 1"/>
    <property type="match status" value="1"/>
</dbReference>
<dbReference type="Proteomes" id="UP000261620">
    <property type="component" value="Unplaced"/>
</dbReference>
<dbReference type="GO" id="GO:0005886">
    <property type="term" value="C:plasma membrane"/>
    <property type="evidence" value="ECO:0007669"/>
    <property type="project" value="TreeGrafter"/>
</dbReference>
<dbReference type="GO" id="GO:0004714">
    <property type="term" value="F:transmembrane receptor protein tyrosine kinase activity"/>
    <property type="evidence" value="ECO:0007669"/>
    <property type="project" value="TreeGrafter"/>
</dbReference>
<dbReference type="PANTHER" id="PTHR24416">
    <property type="entry name" value="TYROSINE-PROTEIN KINASE RECEPTOR"/>
    <property type="match status" value="1"/>
</dbReference>
<dbReference type="InterPro" id="IPR050122">
    <property type="entry name" value="RTK"/>
</dbReference>
<reference evidence="5" key="2">
    <citation type="submission" date="2025-09" db="UniProtKB">
        <authorList>
            <consortium name="Ensembl"/>
        </authorList>
    </citation>
    <scope>IDENTIFICATION</scope>
</reference>
<keyword evidence="3" id="KW-0472">Membrane</keyword>
<dbReference type="STRING" id="94237.ENSMMOP00000000232"/>
<organism evidence="5 6">
    <name type="scientific">Mola mola</name>
    <name type="common">Ocean sunfish</name>
    <name type="synonym">Tetraodon mola</name>
    <dbReference type="NCBI Taxonomy" id="94237"/>
    <lineage>
        <taxon>Eukaryota</taxon>
        <taxon>Metazoa</taxon>
        <taxon>Chordata</taxon>
        <taxon>Craniata</taxon>
        <taxon>Vertebrata</taxon>
        <taxon>Euteleostomi</taxon>
        <taxon>Actinopterygii</taxon>
        <taxon>Neopterygii</taxon>
        <taxon>Teleostei</taxon>
        <taxon>Neoteleostei</taxon>
        <taxon>Acanthomorphata</taxon>
        <taxon>Eupercaria</taxon>
        <taxon>Tetraodontiformes</taxon>
        <taxon>Molidae</taxon>
        <taxon>Mola</taxon>
    </lineage>
</organism>
<dbReference type="GO" id="GO:0007169">
    <property type="term" value="P:cell surface receptor protein tyrosine kinase signaling pathway"/>
    <property type="evidence" value="ECO:0007669"/>
    <property type="project" value="TreeGrafter"/>
</dbReference>
<keyword evidence="6" id="KW-1185">Reference proteome</keyword>
<keyword evidence="1" id="KW-0547">Nucleotide-binding</keyword>
<evidence type="ECO:0000259" key="4">
    <source>
        <dbReference type="PROSITE" id="PS50011"/>
    </source>
</evidence>
<dbReference type="SUPFAM" id="SSF56112">
    <property type="entry name" value="Protein kinase-like (PK-like)"/>
    <property type="match status" value="1"/>
</dbReference>
<dbReference type="OMA" id="ERHATRH"/>
<dbReference type="Ensembl" id="ENSMMOT00000000235.1">
    <property type="protein sequence ID" value="ENSMMOP00000000232.1"/>
    <property type="gene ID" value="ENSMMOG00000000195.1"/>
</dbReference>
<proteinExistence type="predicted"/>
<reference evidence="5" key="1">
    <citation type="submission" date="2025-08" db="UniProtKB">
        <authorList>
            <consortium name="Ensembl"/>
        </authorList>
    </citation>
    <scope>IDENTIFICATION</scope>
</reference>
<evidence type="ECO:0000256" key="1">
    <source>
        <dbReference type="ARBA" id="ARBA00022741"/>
    </source>
</evidence>
<evidence type="ECO:0000256" key="3">
    <source>
        <dbReference type="SAM" id="Phobius"/>
    </source>
</evidence>
<dbReference type="GO" id="GO:0005524">
    <property type="term" value="F:ATP binding"/>
    <property type="evidence" value="ECO:0007669"/>
    <property type="project" value="UniProtKB-KW"/>
</dbReference>
<dbReference type="InterPro" id="IPR000719">
    <property type="entry name" value="Prot_kinase_dom"/>
</dbReference>
<keyword evidence="3" id="KW-1133">Transmembrane helix</keyword>
<feature type="domain" description="Protein kinase" evidence="4">
    <location>
        <begin position="112"/>
        <end position="384"/>
    </location>
</feature>
<dbReference type="AlphaFoldDB" id="A0A3Q3VPW7"/>
<accession>A0A3Q3VPW7</accession>
<keyword evidence="2" id="KW-0067">ATP-binding</keyword>
<dbReference type="Gene3D" id="3.30.200.20">
    <property type="entry name" value="Phosphorylase Kinase, domain 1"/>
    <property type="match status" value="1"/>
</dbReference>
<dbReference type="Gene3D" id="1.10.510.10">
    <property type="entry name" value="Transferase(Phosphotransferase) domain 1"/>
    <property type="match status" value="1"/>
</dbReference>
<evidence type="ECO:0000313" key="5">
    <source>
        <dbReference type="Ensembl" id="ENSMMOP00000000232.1"/>
    </source>
</evidence>
<dbReference type="GO" id="GO:0043235">
    <property type="term" value="C:receptor complex"/>
    <property type="evidence" value="ECO:0007669"/>
    <property type="project" value="TreeGrafter"/>
</dbReference>
<sequence length="421" mass="46565">MSLLICVPLFFSRMSSNSTADSLCAADDHLCIVREYDQAVIIVSTLLLLAFVVTLVALCLLRYCPERRQTRSFCSISLSKAPPGINPLEHEELPMSVQPAQQNVKPTLAAVPQVSRQRQHGSFSQVNALPLTFSIKPNNTVSLYRARMDNTAVILRVLKETASSSEKQHFLGFASFLSGLGPHPFLPALLGVVSTQPPLTMVVEELQHRDLLGFLWRCRQDNAGVQSSCDITERSIITMAAQVASALEYLHGQRCVHGNVGARSVLVGGDLTAKLWGLGSAYRRRAQPHSPGAVEDMELRKWQAPEVLSGQSISQSSFNPFVYPGEPPFAHLMATELLQHLQRGRHLERPATCSSTLYSIIRSCCHWSSQRRPSTSQLIRNLQAGERAANGTTVLREPEPLDIERYMREAGYGEAYNYAVL</sequence>
<feature type="transmembrane region" description="Helical" evidence="3">
    <location>
        <begin position="39"/>
        <end position="61"/>
    </location>
</feature>
<dbReference type="Pfam" id="PF07714">
    <property type="entry name" value="PK_Tyr_Ser-Thr"/>
    <property type="match status" value="1"/>
</dbReference>
<dbReference type="InterPro" id="IPR011009">
    <property type="entry name" value="Kinase-like_dom_sf"/>
</dbReference>
<evidence type="ECO:0000313" key="6">
    <source>
        <dbReference type="Proteomes" id="UP000261620"/>
    </source>
</evidence>